<reference evidence="5" key="2">
    <citation type="submission" date="2022-01" db="EMBL/GenBank/DDBJ databases">
        <authorList>
            <person name="Hirooka S."/>
            <person name="Miyagishima S.Y."/>
        </authorList>
    </citation>
    <scope>NUCLEOTIDE SEQUENCE</scope>
    <source>
        <strain evidence="5">NBRC 102759</strain>
    </source>
</reference>
<organism evidence="5 6">
    <name type="scientific">Galdieria partita</name>
    <dbReference type="NCBI Taxonomy" id="83374"/>
    <lineage>
        <taxon>Eukaryota</taxon>
        <taxon>Rhodophyta</taxon>
        <taxon>Bangiophyceae</taxon>
        <taxon>Galdieriales</taxon>
        <taxon>Galdieriaceae</taxon>
        <taxon>Galdieria</taxon>
    </lineage>
</organism>
<evidence type="ECO:0000259" key="4">
    <source>
        <dbReference type="Pfam" id="PF22624"/>
    </source>
</evidence>
<name>A0A9C7USW0_9RHOD</name>
<dbReference type="EMBL" id="BQMJ01000055">
    <property type="protein sequence ID" value="GJQ14441.1"/>
    <property type="molecule type" value="Genomic_DNA"/>
</dbReference>
<comment type="caution">
    <text evidence="5">The sequence shown here is derived from an EMBL/GenBank/DDBJ whole genome shotgun (WGS) entry which is preliminary data.</text>
</comment>
<dbReference type="GO" id="GO:0000287">
    <property type="term" value="F:magnesium ion binding"/>
    <property type="evidence" value="ECO:0007669"/>
    <property type="project" value="InterPro"/>
</dbReference>
<dbReference type="SUPFAM" id="SSF56214">
    <property type="entry name" value="4'-phosphopantetheinyl transferase"/>
    <property type="match status" value="2"/>
</dbReference>
<evidence type="ECO:0000256" key="2">
    <source>
        <dbReference type="ARBA" id="ARBA00022679"/>
    </source>
</evidence>
<dbReference type="PANTHER" id="PTHR12215:SF10">
    <property type="entry name" value="L-AMINOADIPATE-SEMIALDEHYDE DEHYDROGENASE-PHOSPHOPANTETHEINYL TRANSFERASE"/>
    <property type="match status" value="1"/>
</dbReference>
<evidence type="ECO:0000256" key="1">
    <source>
        <dbReference type="ARBA" id="ARBA00013172"/>
    </source>
</evidence>
<dbReference type="InterPro" id="IPR008278">
    <property type="entry name" value="4-PPantetheinyl_Trfase_dom"/>
</dbReference>
<proteinExistence type="predicted"/>
<dbReference type="InterPro" id="IPR055066">
    <property type="entry name" value="AASDHPPT_N"/>
</dbReference>
<dbReference type="GO" id="GO:0005829">
    <property type="term" value="C:cytosol"/>
    <property type="evidence" value="ECO:0007669"/>
    <property type="project" value="TreeGrafter"/>
</dbReference>
<dbReference type="InterPro" id="IPR050559">
    <property type="entry name" value="P-Pant_transferase_sf"/>
</dbReference>
<dbReference type="Proteomes" id="UP001061958">
    <property type="component" value="Unassembled WGS sequence"/>
</dbReference>
<reference evidence="5" key="1">
    <citation type="journal article" date="2022" name="Proc. Natl. Acad. Sci. U.S.A.">
        <title>Life cycle and functional genomics of the unicellular red alga Galdieria for elucidating algal and plant evolution and industrial use.</title>
        <authorList>
            <person name="Hirooka S."/>
            <person name="Itabashi T."/>
            <person name="Ichinose T.M."/>
            <person name="Onuma R."/>
            <person name="Fujiwara T."/>
            <person name="Yamashita S."/>
            <person name="Jong L.W."/>
            <person name="Tomita R."/>
            <person name="Iwane A.H."/>
            <person name="Miyagishima S.Y."/>
        </authorList>
    </citation>
    <scope>NUCLEOTIDE SEQUENCE</scope>
    <source>
        <strain evidence="5">NBRC 102759</strain>
    </source>
</reference>
<gene>
    <name evidence="5" type="ORF">GpartN1_g6232.t1</name>
</gene>
<accession>A0A9C7USW0</accession>
<keyword evidence="6" id="KW-1185">Reference proteome</keyword>
<dbReference type="Gene3D" id="3.90.470.20">
    <property type="entry name" value="4'-phosphopantetheinyl transferase domain"/>
    <property type="match status" value="1"/>
</dbReference>
<dbReference type="PANTHER" id="PTHR12215">
    <property type="entry name" value="PHOSPHOPANTETHEINE TRANSFERASE"/>
    <property type="match status" value="1"/>
</dbReference>
<evidence type="ECO:0000259" key="3">
    <source>
        <dbReference type="Pfam" id="PF01648"/>
    </source>
</evidence>
<keyword evidence="2" id="KW-0808">Transferase</keyword>
<dbReference type="AlphaFoldDB" id="A0A9C7USW0"/>
<feature type="domain" description="4'-phosphopantetheinyl transferase" evidence="3">
    <location>
        <begin position="167"/>
        <end position="240"/>
    </location>
</feature>
<dbReference type="EC" id="2.7.8.7" evidence="1"/>
<dbReference type="InterPro" id="IPR037143">
    <property type="entry name" value="4-PPantetheinyl_Trfase_dom_sf"/>
</dbReference>
<dbReference type="Pfam" id="PF22624">
    <property type="entry name" value="AASDHPPT_N"/>
    <property type="match status" value="1"/>
</dbReference>
<sequence length="307" mass="34980">MSVIERQLLACDMLAWQTCCFIPLQFCNRKLLYFKVAYCRQKLSIRQCSMSSPSFPLPKNQVHVWLSSITKPIVEKFFQLLSLEEKMKCKELLSLENRDTFIVGRGVMRTAISKYLTNFQPKDWSFATLEGGKPVLRINNPSIPRISFSLSHTKELCALAVCCDGEIGIDIENKNRKVKSYLDIARKYLSDTELSWLLRQPSDLQRESFLSIWTLKESLVKATGEGIAKGSLKSFELDTEALDKRLQSCRKVVVGKYSRSMFHFILLENIDPVFIAVSISYPQVEKVLCLDIEGNCLGTEAIPIGNQ</sequence>
<protein>
    <recommendedName>
        <fullName evidence="1">holo-[acyl-carrier-protein] synthase</fullName>
        <ecNumber evidence="1">2.7.8.7</ecNumber>
    </recommendedName>
</protein>
<dbReference type="GO" id="GO:0008897">
    <property type="term" value="F:holo-[acyl-carrier-protein] synthase activity"/>
    <property type="evidence" value="ECO:0007669"/>
    <property type="project" value="UniProtKB-EC"/>
</dbReference>
<evidence type="ECO:0000313" key="5">
    <source>
        <dbReference type="EMBL" id="GJQ14441.1"/>
    </source>
</evidence>
<dbReference type="Pfam" id="PF01648">
    <property type="entry name" value="ACPS"/>
    <property type="match status" value="1"/>
</dbReference>
<dbReference type="GO" id="GO:0019878">
    <property type="term" value="P:lysine biosynthetic process via aminoadipic acid"/>
    <property type="evidence" value="ECO:0007669"/>
    <property type="project" value="TreeGrafter"/>
</dbReference>
<evidence type="ECO:0000313" key="6">
    <source>
        <dbReference type="Proteomes" id="UP001061958"/>
    </source>
</evidence>
<dbReference type="OrthoDB" id="26719at2759"/>
<feature type="domain" description="4'-phosphopantetheinyl transferase N-terminal" evidence="4">
    <location>
        <begin position="76"/>
        <end position="161"/>
    </location>
</feature>